<dbReference type="OrthoDB" id="4839430at2759"/>
<feature type="compositionally biased region" description="Polar residues" evidence="1">
    <location>
        <begin position="48"/>
        <end position="57"/>
    </location>
</feature>
<sequence length="142" mass="15383">MKRNGPGPSLGNSLPRLAFLMRRGHDNDDFCNAGVSRSAAETKRRTRTQQLHKSQSTTSAKMVSVKVLLALLPLALQATALPSPLEENHLERRVCVPPTNCSRIGNCEFCCRTGVTPNSSGCHSHGETECGAGLVQYHCDSH</sequence>
<evidence type="ECO:0000256" key="1">
    <source>
        <dbReference type="SAM" id="MobiDB-lite"/>
    </source>
</evidence>
<accession>A0A8I3AR94</accession>
<reference evidence="2" key="1">
    <citation type="journal article" date="2021" name="Mol. Plant Pathol.">
        <title>A 20-kb lineage-specific genomic region tames virulence in pathogenic amphidiploid Verticillium longisporum.</title>
        <authorList>
            <person name="Harting R."/>
            <person name="Starke J."/>
            <person name="Kusch H."/>
            <person name="Poggeler S."/>
            <person name="Maurus I."/>
            <person name="Schluter R."/>
            <person name="Landesfeind M."/>
            <person name="Bulla I."/>
            <person name="Nowrousian M."/>
            <person name="de Jonge R."/>
            <person name="Stahlhut G."/>
            <person name="Hoff K.J."/>
            <person name="Asshauer K.P."/>
            <person name="Thurmer A."/>
            <person name="Stanke M."/>
            <person name="Daniel R."/>
            <person name="Morgenstern B."/>
            <person name="Thomma B.P.H.J."/>
            <person name="Kronstad J.W."/>
            <person name="Braus-Stromeyer S.A."/>
            <person name="Braus G.H."/>
        </authorList>
    </citation>
    <scope>NUCLEOTIDE SEQUENCE</scope>
    <source>
        <strain evidence="2">Vl32</strain>
    </source>
</reference>
<organism evidence="2 3">
    <name type="scientific">Verticillium longisporum</name>
    <name type="common">Verticillium dahliae var. longisporum</name>
    <dbReference type="NCBI Taxonomy" id="100787"/>
    <lineage>
        <taxon>Eukaryota</taxon>
        <taxon>Fungi</taxon>
        <taxon>Dikarya</taxon>
        <taxon>Ascomycota</taxon>
        <taxon>Pezizomycotina</taxon>
        <taxon>Sordariomycetes</taxon>
        <taxon>Hypocreomycetidae</taxon>
        <taxon>Glomerellales</taxon>
        <taxon>Plectosphaerellaceae</taxon>
        <taxon>Verticillium</taxon>
    </lineage>
</organism>
<protein>
    <submittedName>
        <fullName evidence="2">Uncharacterized protein</fullName>
    </submittedName>
</protein>
<feature type="region of interest" description="Disordered" evidence="1">
    <location>
        <begin position="36"/>
        <end position="57"/>
    </location>
</feature>
<dbReference type="EMBL" id="JAEMWZ010000110">
    <property type="protein sequence ID" value="KAG7136148.1"/>
    <property type="molecule type" value="Genomic_DNA"/>
</dbReference>
<name>A0A8I3AR94_VERLO</name>
<evidence type="ECO:0000313" key="3">
    <source>
        <dbReference type="Proteomes" id="UP000689129"/>
    </source>
</evidence>
<gene>
    <name evidence="2" type="ORF">HYQ45_006238</name>
</gene>
<dbReference type="AlphaFoldDB" id="A0A8I3AR94"/>
<evidence type="ECO:0000313" key="2">
    <source>
        <dbReference type="EMBL" id="KAG7136148.1"/>
    </source>
</evidence>
<dbReference type="Proteomes" id="UP000689129">
    <property type="component" value="Unassembled WGS sequence"/>
</dbReference>
<comment type="caution">
    <text evidence="2">The sequence shown here is derived from an EMBL/GenBank/DDBJ whole genome shotgun (WGS) entry which is preliminary data.</text>
</comment>
<proteinExistence type="predicted"/>